<protein>
    <submittedName>
        <fullName evidence="1">Uncharacterized protein</fullName>
    </submittedName>
</protein>
<evidence type="ECO:0000313" key="2">
    <source>
        <dbReference type="Proteomes" id="UP001050691"/>
    </source>
</evidence>
<keyword evidence="2" id="KW-1185">Reference proteome</keyword>
<comment type="caution">
    <text evidence="1">The sequence shown here is derived from an EMBL/GenBank/DDBJ whole genome shotgun (WGS) entry which is preliminary data.</text>
</comment>
<sequence>MVLGSCVSFRYYIAALGHLADKAREFKLAEKTNKSVLRAIIELAANTPNDKIPNLPGLPPAYDVHELRGEHYIPGTRERWAGLLYPPIGRFILNHG</sequence>
<dbReference type="EMBL" id="BPWL01000006">
    <property type="protein sequence ID" value="GJJ10986.1"/>
    <property type="molecule type" value="Genomic_DNA"/>
</dbReference>
<reference evidence="1" key="1">
    <citation type="submission" date="2021-10" db="EMBL/GenBank/DDBJ databases">
        <title>De novo Genome Assembly of Clathrus columnatus (Basidiomycota, Fungi) Using Illumina and Nanopore Sequence Data.</title>
        <authorList>
            <person name="Ogiso-Tanaka E."/>
            <person name="Itagaki H."/>
            <person name="Hosoya T."/>
            <person name="Hosaka K."/>
        </authorList>
    </citation>
    <scope>NUCLEOTIDE SEQUENCE</scope>
    <source>
        <strain evidence="1">MO-923</strain>
    </source>
</reference>
<name>A0AAV5AEP7_9AGAM</name>
<dbReference type="AlphaFoldDB" id="A0AAV5AEP7"/>
<accession>A0AAV5AEP7</accession>
<gene>
    <name evidence="1" type="ORF">Clacol_005215</name>
</gene>
<proteinExistence type="predicted"/>
<evidence type="ECO:0000313" key="1">
    <source>
        <dbReference type="EMBL" id="GJJ10986.1"/>
    </source>
</evidence>
<dbReference type="Proteomes" id="UP001050691">
    <property type="component" value="Unassembled WGS sequence"/>
</dbReference>
<organism evidence="1 2">
    <name type="scientific">Clathrus columnatus</name>
    <dbReference type="NCBI Taxonomy" id="1419009"/>
    <lineage>
        <taxon>Eukaryota</taxon>
        <taxon>Fungi</taxon>
        <taxon>Dikarya</taxon>
        <taxon>Basidiomycota</taxon>
        <taxon>Agaricomycotina</taxon>
        <taxon>Agaricomycetes</taxon>
        <taxon>Phallomycetidae</taxon>
        <taxon>Phallales</taxon>
        <taxon>Clathraceae</taxon>
        <taxon>Clathrus</taxon>
    </lineage>
</organism>